<name>A0ABV1NTL4_9ACTN</name>
<keyword evidence="2" id="KW-1185">Reference proteome</keyword>
<dbReference type="Proteomes" id="UP001482520">
    <property type="component" value="Unassembled WGS sequence"/>
</dbReference>
<evidence type="ECO:0000313" key="2">
    <source>
        <dbReference type="Proteomes" id="UP001482520"/>
    </source>
</evidence>
<evidence type="ECO:0000313" key="1">
    <source>
        <dbReference type="EMBL" id="MEQ7845836.1"/>
    </source>
</evidence>
<gene>
    <name evidence="1" type="ORF">V6R90_01000</name>
</gene>
<sequence length="592" mass="66039">MSPPAPGPDAPLRVPPKCTACQDERVAWTSPRVDYCYDCLPGGPFTAPPCRTCGGVEDYFSQGLCALCHPRSPQHPGSCKGCLAWGVYPRHNWTCWVCRWWQSHYDKGICAFCGRSGVVSDQLACRLCLENARHAREPGEDLDLADANTHSQQLFFANMVFKRPVTPMPDYVTWTARWSQKNKNQLPHAPGTGFDENWEQLALFDIDPDPEALRRRILIEDSELTRYCAAIVADHSRRYGWSVRQRNAVIQSLRMLQTVRPTPTAKVRASDVIALRRYDGTISSTLEVLGEAGVLIEDVPTRIERYFTTKFVESGLLSDSMRAHLELWMQIMLAGSRQAPRQIPRDPATVALHIQGLAPVVQVWAEAGRTSFAEITKDDIHGALASLPTETSQRHYAENGLKSLFKILKGRKLVFANPMRGINVTPIATTIPLPLDTAAIRAELDSPDPAVALAVALVAFHALTGKQVRELHLTDIVDGRLRLAGRDIPLAAPVRTRLAAWLDHRSRTWPNSANPHLLINRRTAPRLVPGGHAFPWRNSAVRPRALREDRILHEIHATGGDVRRLCDLFGLSVEGATRYLATIEHPDLRDTE</sequence>
<accession>A0ABV1NTL4</accession>
<dbReference type="RefSeq" id="WP_349803530.1">
    <property type="nucleotide sequence ID" value="NZ_JBEGDP010000001.1"/>
</dbReference>
<dbReference type="EMBL" id="JBEGDP010000001">
    <property type="protein sequence ID" value="MEQ7845836.1"/>
    <property type="molecule type" value="Genomic_DNA"/>
</dbReference>
<organism evidence="1 2">
    <name type="scientific">Nocardioides kribbensis</name>
    <dbReference type="NCBI Taxonomy" id="305517"/>
    <lineage>
        <taxon>Bacteria</taxon>
        <taxon>Bacillati</taxon>
        <taxon>Actinomycetota</taxon>
        <taxon>Actinomycetes</taxon>
        <taxon>Propionibacteriales</taxon>
        <taxon>Nocardioidaceae</taxon>
        <taxon>Nocardioides</taxon>
    </lineage>
</organism>
<evidence type="ECO:0008006" key="3">
    <source>
        <dbReference type="Google" id="ProtNLM"/>
    </source>
</evidence>
<protein>
    <recommendedName>
        <fullName evidence="3">Site-specific integrase</fullName>
    </recommendedName>
</protein>
<dbReference type="SUPFAM" id="SSF56349">
    <property type="entry name" value="DNA breaking-rejoining enzymes"/>
    <property type="match status" value="1"/>
</dbReference>
<dbReference type="InterPro" id="IPR011010">
    <property type="entry name" value="DNA_brk_join_enz"/>
</dbReference>
<comment type="caution">
    <text evidence="1">The sequence shown here is derived from an EMBL/GenBank/DDBJ whole genome shotgun (WGS) entry which is preliminary data.</text>
</comment>
<reference evidence="1 2" key="1">
    <citation type="submission" date="2024-02" db="EMBL/GenBank/DDBJ databases">
        <title>Full genome sequence of Nocardioides kribbensis.</title>
        <authorList>
            <person name="Poletto B.L."/>
            <person name="Silva G."/>
            <person name="Galante D."/>
            <person name="Campos K.R."/>
            <person name="Santos M.B.N."/>
            <person name="Sacchi C.T."/>
        </authorList>
    </citation>
    <scope>NUCLEOTIDE SEQUENCE [LARGE SCALE GENOMIC DNA]</scope>
    <source>
        <strain evidence="1 2">O4R</strain>
    </source>
</reference>
<proteinExistence type="predicted"/>